<accession>A0A538SLM6</accession>
<reference evidence="1 2" key="1">
    <citation type="journal article" date="2019" name="Nat. Microbiol.">
        <title>Mediterranean grassland soil C-N compound turnover is dependent on rainfall and depth, and is mediated by genomically divergent microorganisms.</title>
        <authorList>
            <person name="Diamond S."/>
            <person name="Andeer P.F."/>
            <person name="Li Z."/>
            <person name="Crits-Christoph A."/>
            <person name="Burstein D."/>
            <person name="Anantharaman K."/>
            <person name="Lane K.R."/>
            <person name="Thomas B.C."/>
            <person name="Pan C."/>
            <person name="Northen T.R."/>
            <person name="Banfield J.F."/>
        </authorList>
    </citation>
    <scope>NUCLEOTIDE SEQUENCE [LARGE SCALE GENOMIC DNA]</scope>
    <source>
        <strain evidence="1">WS_3</strain>
    </source>
</reference>
<name>A0A538SLM6_UNCEI</name>
<evidence type="ECO:0000313" key="2">
    <source>
        <dbReference type="Proteomes" id="UP000320184"/>
    </source>
</evidence>
<dbReference type="EMBL" id="VBOT01000038">
    <property type="protein sequence ID" value="TMQ52276.1"/>
    <property type="molecule type" value="Genomic_DNA"/>
</dbReference>
<protein>
    <recommendedName>
        <fullName evidence="3">YtkA-like domain-containing protein</fullName>
    </recommendedName>
</protein>
<comment type="caution">
    <text evidence="1">The sequence shown here is derived from an EMBL/GenBank/DDBJ whole genome shotgun (WGS) entry which is preliminary data.</text>
</comment>
<sequence length="138" mass="14563">MRDSDGRPAPLEPYLGMPAHAVVTRVDGSVFAHLHPIGTVSPASQMALTLRTPADTVPGSLARRLAGMGSMGAMGDPAAGPPGEFAIPYGFPSPGRYRLWVQVRLRGEVETGVFDAYVSPTAGNRISRPLISSPALRR</sequence>
<gene>
    <name evidence="1" type="ORF">E6K73_03335</name>
</gene>
<dbReference type="AlphaFoldDB" id="A0A538SLM6"/>
<evidence type="ECO:0008006" key="3">
    <source>
        <dbReference type="Google" id="ProtNLM"/>
    </source>
</evidence>
<evidence type="ECO:0000313" key="1">
    <source>
        <dbReference type="EMBL" id="TMQ52276.1"/>
    </source>
</evidence>
<dbReference type="Proteomes" id="UP000320184">
    <property type="component" value="Unassembled WGS sequence"/>
</dbReference>
<proteinExistence type="predicted"/>
<organism evidence="1 2">
    <name type="scientific">Eiseniibacteriota bacterium</name>
    <dbReference type="NCBI Taxonomy" id="2212470"/>
    <lineage>
        <taxon>Bacteria</taxon>
        <taxon>Candidatus Eiseniibacteriota</taxon>
    </lineage>
</organism>